<evidence type="ECO:0008006" key="4">
    <source>
        <dbReference type="Google" id="ProtNLM"/>
    </source>
</evidence>
<dbReference type="EMBL" id="BMVC01000004">
    <property type="protein sequence ID" value="GHC89467.1"/>
    <property type="molecule type" value="Genomic_DNA"/>
</dbReference>
<evidence type="ECO:0000256" key="1">
    <source>
        <dbReference type="SAM" id="Phobius"/>
    </source>
</evidence>
<evidence type="ECO:0000313" key="3">
    <source>
        <dbReference type="Proteomes" id="UP000638353"/>
    </source>
</evidence>
<evidence type="ECO:0000313" key="2">
    <source>
        <dbReference type="EMBL" id="GHC89467.1"/>
    </source>
</evidence>
<comment type="caution">
    <text evidence="2">The sequence shown here is derived from an EMBL/GenBank/DDBJ whole genome shotgun (WGS) entry which is preliminary data.</text>
</comment>
<dbReference type="AlphaFoldDB" id="A0A919C991"/>
<accession>A0A919C991</accession>
<feature type="transmembrane region" description="Helical" evidence="1">
    <location>
        <begin position="12"/>
        <end position="31"/>
    </location>
</feature>
<name>A0A919C991_9ACTN</name>
<dbReference type="Proteomes" id="UP000638353">
    <property type="component" value="Unassembled WGS sequence"/>
</dbReference>
<sequence length="82" mass="8821">MSPHTSRPARHSLWAAVPVLAFLATPFLPFVSGPHLWLGLPSVLVWCVLWTAGTSAALALVEHLAHHGEPEESATPTPEVPR</sequence>
<feature type="transmembrane region" description="Helical" evidence="1">
    <location>
        <begin position="43"/>
        <end position="61"/>
    </location>
</feature>
<keyword evidence="1" id="KW-0812">Transmembrane</keyword>
<organism evidence="2 3">
    <name type="scientific">Streptomyces finlayi</name>
    <dbReference type="NCBI Taxonomy" id="67296"/>
    <lineage>
        <taxon>Bacteria</taxon>
        <taxon>Bacillati</taxon>
        <taxon>Actinomycetota</taxon>
        <taxon>Actinomycetes</taxon>
        <taxon>Kitasatosporales</taxon>
        <taxon>Streptomycetaceae</taxon>
        <taxon>Streptomyces</taxon>
    </lineage>
</organism>
<proteinExistence type="predicted"/>
<keyword evidence="1" id="KW-0472">Membrane</keyword>
<dbReference type="RefSeq" id="WP_189823432.1">
    <property type="nucleotide sequence ID" value="NZ_BMVC01000004.1"/>
</dbReference>
<gene>
    <name evidence="2" type="ORF">GCM10010334_22560</name>
</gene>
<reference evidence="2" key="1">
    <citation type="journal article" date="2014" name="Int. J. Syst. Evol. Microbiol.">
        <title>Complete genome sequence of Corynebacterium casei LMG S-19264T (=DSM 44701T), isolated from a smear-ripened cheese.</title>
        <authorList>
            <consortium name="US DOE Joint Genome Institute (JGI-PGF)"/>
            <person name="Walter F."/>
            <person name="Albersmeier A."/>
            <person name="Kalinowski J."/>
            <person name="Ruckert C."/>
        </authorList>
    </citation>
    <scope>NUCLEOTIDE SEQUENCE</scope>
    <source>
        <strain evidence="2">JCM 4637</strain>
    </source>
</reference>
<keyword evidence="1" id="KW-1133">Transmembrane helix</keyword>
<reference evidence="2" key="2">
    <citation type="submission" date="2020-09" db="EMBL/GenBank/DDBJ databases">
        <authorList>
            <person name="Sun Q."/>
            <person name="Ohkuma M."/>
        </authorList>
    </citation>
    <scope>NUCLEOTIDE SEQUENCE</scope>
    <source>
        <strain evidence="2">JCM 4637</strain>
    </source>
</reference>
<protein>
    <recommendedName>
        <fullName evidence="4">DUF3311 domain-containing protein</fullName>
    </recommendedName>
</protein>